<keyword evidence="2" id="KW-1185">Reference proteome</keyword>
<dbReference type="RefSeq" id="XP_039123415.1">
    <property type="nucleotide sequence ID" value="XM_039267481.1"/>
</dbReference>
<sequence length="260" mass="29990">MKLEIAQFVAQCLTCQQVKVEHQRPGGLLHPLLNPEWKWENIAMDFVSSFPKTNKGFDSVWVVVDRLTKSAHFLAVKTSLSLEKLVELYIDQIVKLHGVPVTIISDQDSRYQASIQMAPYEALYGRWCRSPICWDDMEESKLLGPEIMLITVENVCQIKDRLQATHSRQKSYADNRRRNLEFHVGEHVFLKVAPTKGIVHFGVKGKLSPRFIGPFKILECISEFLGFELNSDLSYEEQPVKIVDFKKQELRKRVIPHVKV</sequence>
<dbReference type="AlphaFoldDB" id="A0AB40B808"/>
<accession>A0AB40B808</accession>
<gene>
    <name evidence="3" type="primary">LOC120260036</name>
</gene>
<dbReference type="PANTHER" id="PTHR45835:SF99">
    <property type="entry name" value="CHROMO DOMAIN-CONTAINING PROTEIN-RELATED"/>
    <property type="match status" value="1"/>
</dbReference>
<feature type="domain" description="Integrase catalytic" evidence="1">
    <location>
        <begin position="31"/>
        <end position="125"/>
    </location>
</feature>
<dbReference type="Gene3D" id="3.30.420.10">
    <property type="entry name" value="Ribonuclease H-like superfamily/Ribonuclease H"/>
    <property type="match status" value="1"/>
</dbReference>
<dbReference type="InterPro" id="IPR012337">
    <property type="entry name" value="RNaseH-like_sf"/>
</dbReference>
<organism evidence="2 3">
    <name type="scientific">Dioscorea cayennensis subsp. rotundata</name>
    <name type="common">White Guinea yam</name>
    <name type="synonym">Dioscorea rotundata</name>
    <dbReference type="NCBI Taxonomy" id="55577"/>
    <lineage>
        <taxon>Eukaryota</taxon>
        <taxon>Viridiplantae</taxon>
        <taxon>Streptophyta</taxon>
        <taxon>Embryophyta</taxon>
        <taxon>Tracheophyta</taxon>
        <taxon>Spermatophyta</taxon>
        <taxon>Magnoliopsida</taxon>
        <taxon>Liliopsida</taxon>
        <taxon>Dioscoreales</taxon>
        <taxon>Dioscoreaceae</taxon>
        <taxon>Dioscorea</taxon>
    </lineage>
</organism>
<reference evidence="3" key="1">
    <citation type="submission" date="2025-08" db="UniProtKB">
        <authorList>
            <consortium name="RefSeq"/>
        </authorList>
    </citation>
    <scope>IDENTIFICATION</scope>
</reference>
<dbReference type="Pfam" id="PF24626">
    <property type="entry name" value="SH3_Tf2-1"/>
    <property type="match status" value="1"/>
</dbReference>
<dbReference type="PANTHER" id="PTHR45835">
    <property type="entry name" value="YALI0A06105P"/>
    <property type="match status" value="1"/>
</dbReference>
<dbReference type="Proteomes" id="UP001515500">
    <property type="component" value="Chromosome 5"/>
</dbReference>
<name>A0AB40B808_DIOCR</name>
<dbReference type="InterPro" id="IPR036397">
    <property type="entry name" value="RNaseH_sf"/>
</dbReference>
<protein>
    <submittedName>
        <fullName evidence="3">Uncharacterized protein LOC120260036</fullName>
    </submittedName>
</protein>
<dbReference type="InterPro" id="IPR056924">
    <property type="entry name" value="SH3_Tf2-1"/>
</dbReference>
<evidence type="ECO:0000313" key="3">
    <source>
        <dbReference type="RefSeq" id="XP_039123415.1"/>
    </source>
</evidence>
<evidence type="ECO:0000313" key="2">
    <source>
        <dbReference type="Proteomes" id="UP001515500"/>
    </source>
</evidence>
<dbReference type="PROSITE" id="PS50994">
    <property type="entry name" value="INTEGRASE"/>
    <property type="match status" value="1"/>
</dbReference>
<dbReference type="InterPro" id="IPR001584">
    <property type="entry name" value="Integrase_cat-core"/>
</dbReference>
<dbReference type="SUPFAM" id="SSF53098">
    <property type="entry name" value="Ribonuclease H-like"/>
    <property type="match status" value="1"/>
</dbReference>
<evidence type="ECO:0000259" key="1">
    <source>
        <dbReference type="PROSITE" id="PS50994"/>
    </source>
</evidence>
<proteinExistence type="predicted"/>
<dbReference type="GO" id="GO:0015074">
    <property type="term" value="P:DNA integration"/>
    <property type="evidence" value="ECO:0007669"/>
    <property type="project" value="InterPro"/>
</dbReference>
<dbReference type="GO" id="GO:0003676">
    <property type="term" value="F:nucleic acid binding"/>
    <property type="evidence" value="ECO:0007669"/>
    <property type="project" value="InterPro"/>
</dbReference>
<dbReference type="GeneID" id="120260036"/>